<evidence type="ECO:0000259" key="1">
    <source>
        <dbReference type="PROSITE" id="PS50041"/>
    </source>
</evidence>
<accession>A0A9W2ZB92</accession>
<dbReference type="PANTHER" id="PTHR22801:SF63">
    <property type="entry name" value="C-TYPE LECTIN DOMAIN-CONTAINING PROTEIN"/>
    <property type="match status" value="1"/>
</dbReference>
<name>A0A9W2ZB92_BIOGL</name>
<dbReference type="Gene3D" id="3.10.100.10">
    <property type="entry name" value="Mannose-Binding Protein A, subunit A"/>
    <property type="match status" value="1"/>
</dbReference>
<organism evidence="2 3">
    <name type="scientific">Biomphalaria glabrata</name>
    <name type="common">Bloodfluke planorb</name>
    <name type="synonym">Freshwater snail</name>
    <dbReference type="NCBI Taxonomy" id="6526"/>
    <lineage>
        <taxon>Eukaryota</taxon>
        <taxon>Metazoa</taxon>
        <taxon>Spiralia</taxon>
        <taxon>Lophotrochozoa</taxon>
        <taxon>Mollusca</taxon>
        <taxon>Gastropoda</taxon>
        <taxon>Heterobranchia</taxon>
        <taxon>Euthyneura</taxon>
        <taxon>Panpulmonata</taxon>
        <taxon>Hygrophila</taxon>
        <taxon>Lymnaeoidea</taxon>
        <taxon>Planorbidae</taxon>
        <taxon>Biomphalaria</taxon>
    </lineage>
</organism>
<keyword evidence="2" id="KW-1185">Reference proteome</keyword>
<dbReference type="InterPro" id="IPR016186">
    <property type="entry name" value="C-type_lectin-like/link_sf"/>
</dbReference>
<dbReference type="InterPro" id="IPR016187">
    <property type="entry name" value="CTDL_fold"/>
</dbReference>
<dbReference type="Pfam" id="PF00059">
    <property type="entry name" value="Lectin_C"/>
    <property type="match status" value="1"/>
</dbReference>
<dbReference type="SUPFAM" id="SSF56436">
    <property type="entry name" value="C-type lectin-like"/>
    <property type="match status" value="1"/>
</dbReference>
<dbReference type="PROSITE" id="PS50041">
    <property type="entry name" value="C_TYPE_LECTIN_2"/>
    <property type="match status" value="1"/>
</dbReference>
<dbReference type="OMA" id="HENMEDC"/>
<evidence type="ECO:0000313" key="3">
    <source>
        <dbReference type="RefSeq" id="XP_055872160.1"/>
    </source>
</evidence>
<dbReference type="RefSeq" id="XP_055872160.1">
    <property type="nucleotide sequence ID" value="XM_056016185.1"/>
</dbReference>
<reference evidence="3" key="1">
    <citation type="submission" date="2025-08" db="UniProtKB">
        <authorList>
            <consortium name="RefSeq"/>
        </authorList>
    </citation>
    <scope>IDENTIFICATION</scope>
</reference>
<dbReference type="InterPro" id="IPR050801">
    <property type="entry name" value="Ca-Dep_Lectins_ImmuneDev"/>
</dbReference>
<dbReference type="Proteomes" id="UP001165740">
    <property type="component" value="Chromosome 17"/>
</dbReference>
<protein>
    <submittedName>
        <fullName evidence="3">CD209 antigen-like</fullName>
    </submittedName>
</protein>
<dbReference type="AlphaFoldDB" id="A0A9W2ZB92"/>
<evidence type="ECO:0000313" key="2">
    <source>
        <dbReference type="Proteomes" id="UP001165740"/>
    </source>
</evidence>
<feature type="domain" description="C-type lectin" evidence="1">
    <location>
        <begin position="158"/>
        <end position="271"/>
    </location>
</feature>
<sequence>MFENVLRLGCVFRAEDNLLPSPNLLQDNVGWDRAGYESRTTKMTEQQFSAHTKQPGAVNLLSTSHLHQCNQDFVGVLSIGQELTSISVLDCAINCLKNQTFCKGFSYDLQTGRCTFGYCIIPWPNSTSPTVQLYQVQQPKCENTPGFQVYTSGNISACLWMSSTQNNYTEAAAHCVAMGATLMSLKYAEKLDILKKNCNTSVYIGLDDLGTEGTFVWHDDQTVLESELLHQIFISGEPNDSNNNEDCVEYRNINLALNDIICSEVRDYVCEKTCFLC</sequence>
<dbReference type="SMART" id="SM00034">
    <property type="entry name" value="CLECT"/>
    <property type="match status" value="1"/>
</dbReference>
<dbReference type="PANTHER" id="PTHR22801">
    <property type="entry name" value="LITHOSTATHINE"/>
    <property type="match status" value="1"/>
</dbReference>
<gene>
    <name evidence="3" type="primary">LOC106061029</name>
</gene>
<proteinExistence type="predicted"/>
<dbReference type="OrthoDB" id="6271941at2759"/>
<dbReference type="GeneID" id="106061029"/>
<dbReference type="InterPro" id="IPR001304">
    <property type="entry name" value="C-type_lectin-like"/>
</dbReference>